<evidence type="ECO:0000256" key="6">
    <source>
        <dbReference type="ARBA" id="ARBA00022989"/>
    </source>
</evidence>
<keyword evidence="3" id="KW-0813">Transport</keyword>
<evidence type="ECO:0000256" key="7">
    <source>
        <dbReference type="ARBA" id="ARBA00023136"/>
    </source>
</evidence>
<dbReference type="InterPro" id="IPR006667">
    <property type="entry name" value="SLC41_membr_dom"/>
</dbReference>
<keyword evidence="6 8" id="KW-1133">Transmembrane helix</keyword>
<dbReference type="EMBL" id="JAOCJE010000001">
    <property type="protein sequence ID" value="MDH1340293.1"/>
    <property type="molecule type" value="Genomic_DNA"/>
</dbReference>
<dbReference type="GO" id="GO:0016020">
    <property type="term" value="C:membrane"/>
    <property type="evidence" value="ECO:0007669"/>
    <property type="project" value="UniProtKB-SubCell"/>
</dbReference>
<feature type="domain" description="SLC41A/MgtE integral membrane" evidence="9">
    <location>
        <begin position="2"/>
        <end position="69"/>
    </location>
</feature>
<dbReference type="InterPro" id="IPR036739">
    <property type="entry name" value="SLC41_membr_dom_sf"/>
</dbReference>
<sequence length="75" mass="8040">MAMIVWLWRGEAWTGLIIGCSILLSLGAACLLGLSVPTLLHALRLDPKIAAGPVTLAVTDLCTLLFYFSLAAWLL</sequence>
<comment type="caution">
    <text evidence="10">The sequence shown here is derived from an EMBL/GenBank/DDBJ whole genome shotgun (WGS) entry which is preliminary data.</text>
</comment>
<accession>A0AA42GDY6</accession>
<organism evidence="10 12">
    <name type="scientific">Ectopseudomonas oleovorans</name>
    <name type="common">Pseudomonas oleovorans</name>
    <dbReference type="NCBI Taxonomy" id="301"/>
    <lineage>
        <taxon>Bacteria</taxon>
        <taxon>Pseudomonadati</taxon>
        <taxon>Pseudomonadota</taxon>
        <taxon>Gammaproteobacteria</taxon>
        <taxon>Pseudomonadales</taxon>
        <taxon>Pseudomonadaceae</taxon>
        <taxon>Ectopseudomonas</taxon>
    </lineage>
</organism>
<name>A0AA42GDY6_ECTOL</name>
<dbReference type="Proteomes" id="UP001159292">
    <property type="component" value="Unassembled WGS sequence"/>
</dbReference>
<evidence type="ECO:0000256" key="1">
    <source>
        <dbReference type="ARBA" id="ARBA00004141"/>
    </source>
</evidence>
<dbReference type="EMBL" id="JAOEET010000003">
    <property type="protein sequence ID" value="MDH0566081.1"/>
    <property type="molecule type" value="Genomic_DNA"/>
</dbReference>
<evidence type="ECO:0000313" key="12">
    <source>
        <dbReference type="Proteomes" id="UP001159292"/>
    </source>
</evidence>
<evidence type="ECO:0000313" key="11">
    <source>
        <dbReference type="EMBL" id="MDH1340293.1"/>
    </source>
</evidence>
<evidence type="ECO:0000256" key="8">
    <source>
        <dbReference type="SAM" id="Phobius"/>
    </source>
</evidence>
<dbReference type="SUPFAM" id="SSF161093">
    <property type="entry name" value="MgtE membrane domain-like"/>
    <property type="match status" value="1"/>
</dbReference>
<dbReference type="Gene3D" id="1.10.357.20">
    <property type="entry name" value="SLC41 divalent cation transporters, integral membrane domain"/>
    <property type="match status" value="1"/>
</dbReference>
<evidence type="ECO:0000256" key="5">
    <source>
        <dbReference type="ARBA" id="ARBA00022842"/>
    </source>
</evidence>
<comment type="subcellular location">
    <subcellularLocation>
        <location evidence="1">Membrane</location>
        <topology evidence="1">Multi-pass membrane protein</topology>
    </subcellularLocation>
</comment>
<feature type="transmembrane region" description="Helical" evidence="8">
    <location>
        <begin position="54"/>
        <end position="74"/>
    </location>
</feature>
<dbReference type="GO" id="GO:0008324">
    <property type="term" value="F:monoatomic cation transmembrane transporter activity"/>
    <property type="evidence" value="ECO:0007669"/>
    <property type="project" value="InterPro"/>
</dbReference>
<dbReference type="AlphaFoldDB" id="A0AA42GDY6"/>
<gene>
    <name evidence="11" type="ORF">N5J11_13835</name>
    <name evidence="10" type="ORF">N7671_02150</name>
</gene>
<keyword evidence="7 8" id="KW-0472">Membrane</keyword>
<evidence type="ECO:0000256" key="4">
    <source>
        <dbReference type="ARBA" id="ARBA00022692"/>
    </source>
</evidence>
<protein>
    <submittedName>
        <fullName evidence="10">Magnesium transporter</fullName>
    </submittedName>
</protein>
<proteinExistence type="inferred from homology"/>
<evidence type="ECO:0000256" key="3">
    <source>
        <dbReference type="ARBA" id="ARBA00022448"/>
    </source>
</evidence>
<feature type="transmembrane region" description="Helical" evidence="8">
    <location>
        <begin position="12"/>
        <end position="34"/>
    </location>
</feature>
<dbReference type="RefSeq" id="WP_242408747.1">
    <property type="nucleotide sequence ID" value="NZ_CAJQNA010000004.1"/>
</dbReference>
<evidence type="ECO:0000313" key="10">
    <source>
        <dbReference type="EMBL" id="MDH0566081.1"/>
    </source>
</evidence>
<comment type="similarity">
    <text evidence="2">Belongs to the SLC41A transporter family.</text>
</comment>
<evidence type="ECO:0000259" key="9">
    <source>
        <dbReference type="Pfam" id="PF01769"/>
    </source>
</evidence>
<evidence type="ECO:0000256" key="2">
    <source>
        <dbReference type="ARBA" id="ARBA00009749"/>
    </source>
</evidence>
<dbReference type="GeneID" id="300415076"/>
<keyword evidence="5" id="KW-0460">Magnesium</keyword>
<dbReference type="Proteomes" id="UP001161697">
    <property type="component" value="Unassembled WGS sequence"/>
</dbReference>
<dbReference type="Pfam" id="PF01769">
    <property type="entry name" value="MgtE"/>
    <property type="match status" value="1"/>
</dbReference>
<reference evidence="10" key="1">
    <citation type="submission" date="2022-09" db="EMBL/GenBank/DDBJ databases">
        <title>Intensive care unit water sources are persistently colonized with multi-drug resistant bacteria and are the site of extensive horizontal gene transfer of antibiotic resistance genes.</title>
        <authorList>
            <person name="Diorio-Toth L."/>
        </authorList>
    </citation>
    <scope>NUCLEOTIDE SEQUENCE</scope>
    <source>
        <strain evidence="11">GD03704</strain>
        <strain evidence="10">GD04000</strain>
    </source>
</reference>
<keyword evidence="4 8" id="KW-0812">Transmembrane</keyword>